<evidence type="ECO:0000313" key="3">
    <source>
        <dbReference type="EMBL" id="MEC4266926.1"/>
    </source>
</evidence>
<name>A0ABU6IVC0_9FLAO</name>
<dbReference type="RefSeq" id="WP_326280343.1">
    <property type="nucleotide sequence ID" value="NZ_JAYKYV010000025.1"/>
</dbReference>
<dbReference type="Pfam" id="PF13750">
    <property type="entry name" value="Big_3_3"/>
    <property type="match status" value="1"/>
</dbReference>
<comment type="caution">
    <text evidence="3">The sequence shown here is derived from an EMBL/GenBank/DDBJ whole genome shotgun (WGS) entry which is preliminary data.</text>
</comment>
<keyword evidence="1" id="KW-0732">Signal</keyword>
<feature type="signal peptide" evidence="1">
    <location>
        <begin position="1"/>
        <end position="20"/>
    </location>
</feature>
<dbReference type="Pfam" id="PF17957">
    <property type="entry name" value="Big_7"/>
    <property type="match status" value="1"/>
</dbReference>
<gene>
    <name evidence="3" type="ORF">VOP03_16355</name>
</gene>
<dbReference type="InterPro" id="IPR013783">
    <property type="entry name" value="Ig-like_fold"/>
</dbReference>
<dbReference type="EMBL" id="JAYMGW010000025">
    <property type="protein sequence ID" value="MEC4266926.1"/>
    <property type="molecule type" value="Genomic_DNA"/>
</dbReference>
<keyword evidence="4" id="KW-1185">Reference proteome</keyword>
<dbReference type="PROSITE" id="PS51257">
    <property type="entry name" value="PROKAR_LIPOPROTEIN"/>
    <property type="match status" value="1"/>
</dbReference>
<feature type="domain" description="Ig-like" evidence="2">
    <location>
        <begin position="191"/>
        <end position="259"/>
    </location>
</feature>
<feature type="chain" id="PRO_5047534816" evidence="1">
    <location>
        <begin position="21"/>
        <end position="735"/>
    </location>
</feature>
<proteinExistence type="predicted"/>
<organism evidence="3 4">
    <name type="scientific">Flagellimonas halotolerans</name>
    <dbReference type="NCBI Taxonomy" id="3112164"/>
    <lineage>
        <taxon>Bacteria</taxon>
        <taxon>Pseudomonadati</taxon>
        <taxon>Bacteroidota</taxon>
        <taxon>Flavobacteriia</taxon>
        <taxon>Flavobacteriales</taxon>
        <taxon>Flavobacteriaceae</taxon>
        <taxon>Flagellimonas</taxon>
    </lineage>
</organism>
<evidence type="ECO:0000259" key="2">
    <source>
        <dbReference type="Pfam" id="PF13750"/>
    </source>
</evidence>
<dbReference type="Gene3D" id="2.60.40.10">
    <property type="entry name" value="Immunoglobulins"/>
    <property type="match status" value="2"/>
</dbReference>
<protein>
    <submittedName>
        <fullName evidence="3">Ig-like domain-containing protein</fullName>
    </submittedName>
</protein>
<sequence>MANYLRALMLIISIVFIACSSNGEDIDSLENDSTPPTIDLTFEGFPNITEGSPFVVSDKIEITISAQDANGISKIEAFFNNEKVGEDTSAPFSITIDVSQYESKSLAGKYKNYTLKIVATDKAGNIASKEQIINVDNEIPVISDVSLVSDTVLTGSTNPFSFLVLDNEELESIMFYLNGELHTQIEVEGPYESNIDTSILPEGPNTLKIEANDVAGNTATFEVNFITDNSGPEVSFENLTDGVIIDEILQLNPTVTDDYSGVVSTEIKFNNETLIVVDSEIPINYEFDPEGFVVGDGTFEIIAIDGMGNTSSITLGANIHRRLIEVNIPENRISPYITAAVIFVSRMDGSVVAWEEVNPEDRQITLSVAESFDMSTEFMVSFFLKDNGGMASITTHQNLTRGNPGVLNFSEPVRREGTGTGTQVPFVNFLSNDVLIGESGTSYSFFQSMDDSPASYTAYLDTAQGFLNFSTAENPLNFDSFDQIYLFDLFTYENVLIPNPPAPGYVLDKANLRSDNLESKQLVVNSPNPLASTNSILRIAGALSQEDDVSNKYHEMFVWSRVGILDSPMDYLLNSTFYSYRHALQFGNYYTERKGSPLATYTIPDVSLDYAISNNQINLSVQGTDHVVGRVECVDFDNPTYVWNITFSSQEMSTVIVPELPVSISHPVKSVHQSGNIKVEKVELISYGSISSYEQYIEGVVKNQSNIFEATDWYQLVFKSRTGDFNTPSRDFLFQ</sequence>
<accession>A0ABU6IVC0</accession>
<evidence type="ECO:0000313" key="4">
    <source>
        <dbReference type="Proteomes" id="UP001355298"/>
    </source>
</evidence>
<dbReference type="Proteomes" id="UP001355298">
    <property type="component" value="Unassembled WGS sequence"/>
</dbReference>
<dbReference type="InterPro" id="IPR022038">
    <property type="entry name" value="Ig-like_bact"/>
</dbReference>
<reference evidence="3 4" key="1">
    <citation type="submission" date="2024-01" db="EMBL/GenBank/DDBJ databases">
        <title>The strains designed SYSU M86414 and SYSU M84420 isolated from the marine sediment in San Sha City (Hainan Province, China).</title>
        <authorList>
            <person name="Guo D."/>
        </authorList>
    </citation>
    <scope>NUCLEOTIDE SEQUENCE [LARGE SCALE GENOMIC DNA]</scope>
    <source>
        <strain evidence="3 4">SYSU M84420</strain>
    </source>
</reference>
<evidence type="ECO:0000256" key="1">
    <source>
        <dbReference type="SAM" id="SignalP"/>
    </source>
</evidence>